<dbReference type="SUPFAM" id="SSF143100">
    <property type="entry name" value="TTHA1013/TTHA0281-like"/>
    <property type="match status" value="1"/>
</dbReference>
<proteinExistence type="predicted"/>
<dbReference type="RefSeq" id="WP_114127840.1">
    <property type="nucleotide sequence ID" value="NZ_QOUI01000012.1"/>
</dbReference>
<feature type="coiled-coil region" evidence="1">
    <location>
        <begin position="63"/>
        <end position="90"/>
    </location>
</feature>
<dbReference type="InterPro" id="IPR035069">
    <property type="entry name" value="TTHA1013/TTHA0281-like"/>
</dbReference>
<keyword evidence="3" id="KW-1185">Reference proteome</keyword>
<dbReference type="EMBL" id="QOUI01000012">
    <property type="protein sequence ID" value="RCK68279.1"/>
    <property type="molecule type" value="Genomic_DNA"/>
</dbReference>
<evidence type="ECO:0000313" key="3">
    <source>
        <dbReference type="Proteomes" id="UP000252770"/>
    </source>
</evidence>
<gene>
    <name evidence="2" type="ORF">DT076_16665</name>
</gene>
<protein>
    <submittedName>
        <fullName evidence="2">XRE family transcriptional regulator</fullName>
    </submittedName>
</protein>
<dbReference type="Proteomes" id="UP000252770">
    <property type="component" value="Unassembled WGS sequence"/>
</dbReference>
<name>A0A367YRU8_9ACTN</name>
<evidence type="ECO:0000313" key="2">
    <source>
        <dbReference type="EMBL" id="RCK68279.1"/>
    </source>
</evidence>
<dbReference type="AlphaFoldDB" id="A0A367YRU8"/>
<evidence type="ECO:0000256" key="1">
    <source>
        <dbReference type="SAM" id="Coils"/>
    </source>
</evidence>
<organism evidence="2 3">
    <name type="scientific">Desertihabitans brevis</name>
    <dbReference type="NCBI Taxonomy" id="2268447"/>
    <lineage>
        <taxon>Bacteria</taxon>
        <taxon>Bacillati</taxon>
        <taxon>Actinomycetota</taxon>
        <taxon>Actinomycetes</taxon>
        <taxon>Propionibacteriales</taxon>
        <taxon>Propionibacteriaceae</taxon>
        <taxon>Desertihabitans</taxon>
    </lineage>
</organism>
<accession>A0A367YRU8</accession>
<keyword evidence="1" id="KW-0175">Coiled coil</keyword>
<comment type="caution">
    <text evidence="2">The sequence shown here is derived from an EMBL/GenBank/DDBJ whole genome shotgun (WGS) entry which is preliminary data.</text>
</comment>
<reference evidence="2 3" key="1">
    <citation type="submission" date="2018-07" db="EMBL/GenBank/DDBJ databases">
        <title>Desertimonas flava gen. nov. sp. nov.</title>
        <authorList>
            <person name="Liu S."/>
        </authorList>
    </citation>
    <scope>NUCLEOTIDE SEQUENCE [LARGE SCALE GENOMIC DNA]</scope>
    <source>
        <strain evidence="2 3">16Sb5-5</strain>
    </source>
</reference>
<sequence>MNVTAVARRSGGWWAVEVPEVEGVFTQARRLDQVPHMVTDAVAALLEVDPSTIQVTLAPHTDADDIVAAAREAKAQADAANARASDATRQAVHALLSASLTVRDAGTLLGVSPQRVSQLANGGPA</sequence>